<dbReference type="InterPro" id="IPR017275">
    <property type="entry name" value="Transcription_factor_FapR"/>
</dbReference>
<dbReference type="Gene3D" id="3.10.129.10">
    <property type="entry name" value="Hotdog Thioesterase"/>
    <property type="match status" value="1"/>
</dbReference>
<dbReference type="RefSeq" id="WP_073343491.1">
    <property type="nucleotide sequence ID" value="NZ_FQVH01000014.1"/>
</dbReference>
<evidence type="ECO:0000256" key="6">
    <source>
        <dbReference type="ARBA" id="ARBA00023125"/>
    </source>
</evidence>
<keyword evidence="8" id="KW-0804">Transcription</keyword>
<name>A0A1M4ZSS3_9THEO</name>
<evidence type="ECO:0000313" key="10">
    <source>
        <dbReference type="EMBL" id="SHF21140.1"/>
    </source>
</evidence>
<dbReference type="InterPro" id="IPR029069">
    <property type="entry name" value="HotDog_dom_sf"/>
</dbReference>
<protein>
    <recommendedName>
        <fullName evidence="9">Thioesterase domain-containing protein</fullName>
    </recommendedName>
</protein>
<dbReference type="SUPFAM" id="SSF54637">
    <property type="entry name" value="Thioesterase/thiol ester dehydrase-isomerase"/>
    <property type="match status" value="1"/>
</dbReference>
<keyword evidence="11" id="KW-1185">Reference proteome</keyword>
<dbReference type="InterPro" id="IPR006683">
    <property type="entry name" value="Thioestr_dom"/>
</dbReference>
<dbReference type="GO" id="GO:0003677">
    <property type="term" value="F:DNA binding"/>
    <property type="evidence" value="ECO:0007669"/>
    <property type="project" value="UniProtKB-KW"/>
</dbReference>
<evidence type="ECO:0000259" key="9">
    <source>
        <dbReference type="Pfam" id="PF03061"/>
    </source>
</evidence>
<sequence>MKRALTKSKRQAEIKKMIAENPFLTDESLAEALGVSIQTIRLDRMEMGIPEQKERIKSVAENKLDSIRSIAFNEIVGQLVNFKLGEGGTSIFQPSEFMAFKKSGIIKGQYIYSQAESLAISVIDADVALIGVANIKYKQPVYSGDTLVATAEVIRKRGNKYFVWVKIKRNDVEVFRGKFILVSLDEQKER</sequence>
<keyword evidence="6" id="KW-0238">DNA-binding</keyword>
<reference evidence="10 11" key="1">
    <citation type="submission" date="2016-11" db="EMBL/GenBank/DDBJ databases">
        <authorList>
            <person name="Jaros S."/>
            <person name="Januszkiewicz K."/>
            <person name="Wedrychowicz H."/>
        </authorList>
    </citation>
    <scope>NUCLEOTIDE SEQUENCE [LARGE SCALE GENOMIC DNA]</scope>
    <source>
        <strain evidence="10 11">DSM 17918</strain>
    </source>
</reference>
<evidence type="ECO:0000313" key="11">
    <source>
        <dbReference type="Proteomes" id="UP000184088"/>
    </source>
</evidence>
<dbReference type="Gene3D" id="1.10.10.10">
    <property type="entry name" value="Winged helix-like DNA-binding domain superfamily/Winged helix DNA-binding domain"/>
    <property type="match status" value="1"/>
</dbReference>
<feature type="domain" description="Thioesterase" evidence="9">
    <location>
        <begin position="126"/>
        <end position="172"/>
    </location>
</feature>
<dbReference type="GO" id="GO:0045717">
    <property type="term" value="P:negative regulation of fatty acid biosynthetic process"/>
    <property type="evidence" value="ECO:0007669"/>
    <property type="project" value="InterPro"/>
</dbReference>
<keyword evidence="3" id="KW-0276">Fatty acid metabolism</keyword>
<dbReference type="OrthoDB" id="1706183at2"/>
<dbReference type="GO" id="GO:0003700">
    <property type="term" value="F:DNA-binding transcription factor activity"/>
    <property type="evidence" value="ECO:0007669"/>
    <property type="project" value="InterPro"/>
</dbReference>
<keyword evidence="1" id="KW-0678">Repressor</keyword>
<dbReference type="Proteomes" id="UP000184088">
    <property type="component" value="Unassembled WGS sequence"/>
</dbReference>
<dbReference type="InterPro" id="IPR036390">
    <property type="entry name" value="WH_DNA-bd_sf"/>
</dbReference>
<keyword evidence="7" id="KW-0275">Fatty acid biosynthesis</keyword>
<evidence type="ECO:0000256" key="5">
    <source>
        <dbReference type="ARBA" id="ARBA00023098"/>
    </source>
</evidence>
<evidence type="ECO:0000256" key="1">
    <source>
        <dbReference type="ARBA" id="ARBA00022491"/>
    </source>
</evidence>
<dbReference type="Pfam" id="PF03061">
    <property type="entry name" value="4HBT"/>
    <property type="match status" value="1"/>
</dbReference>
<dbReference type="NCBIfam" id="NF003359">
    <property type="entry name" value="PRK04424.1"/>
    <property type="match status" value="1"/>
</dbReference>
<accession>A0A1M4ZSS3</accession>
<keyword evidence="5" id="KW-0443">Lipid metabolism</keyword>
<evidence type="ECO:0000256" key="2">
    <source>
        <dbReference type="ARBA" id="ARBA00022516"/>
    </source>
</evidence>
<evidence type="ECO:0000256" key="3">
    <source>
        <dbReference type="ARBA" id="ARBA00022832"/>
    </source>
</evidence>
<evidence type="ECO:0000256" key="4">
    <source>
        <dbReference type="ARBA" id="ARBA00023015"/>
    </source>
</evidence>
<dbReference type="EMBL" id="FQVH01000014">
    <property type="protein sequence ID" value="SHF21140.1"/>
    <property type="molecule type" value="Genomic_DNA"/>
</dbReference>
<dbReference type="GO" id="GO:0045892">
    <property type="term" value="P:negative regulation of DNA-templated transcription"/>
    <property type="evidence" value="ECO:0007669"/>
    <property type="project" value="InterPro"/>
</dbReference>
<evidence type="ECO:0000256" key="7">
    <source>
        <dbReference type="ARBA" id="ARBA00023160"/>
    </source>
</evidence>
<gene>
    <name evidence="10" type="ORF">SAMN02746089_01498</name>
</gene>
<evidence type="ECO:0000256" key="8">
    <source>
        <dbReference type="ARBA" id="ARBA00023163"/>
    </source>
</evidence>
<dbReference type="STRING" id="1121256.SAMN02746089_01498"/>
<dbReference type="SUPFAM" id="SSF46785">
    <property type="entry name" value="Winged helix' DNA-binding domain"/>
    <property type="match status" value="1"/>
</dbReference>
<keyword evidence="4" id="KW-0805">Transcription regulation</keyword>
<dbReference type="GO" id="GO:0006633">
    <property type="term" value="P:fatty acid biosynthetic process"/>
    <property type="evidence" value="ECO:0007669"/>
    <property type="project" value="UniProtKB-KW"/>
</dbReference>
<proteinExistence type="predicted"/>
<organism evidence="10 11">
    <name type="scientific">Caldanaerobius fijiensis DSM 17918</name>
    <dbReference type="NCBI Taxonomy" id="1121256"/>
    <lineage>
        <taxon>Bacteria</taxon>
        <taxon>Bacillati</taxon>
        <taxon>Bacillota</taxon>
        <taxon>Clostridia</taxon>
        <taxon>Thermoanaerobacterales</taxon>
        <taxon>Thermoanaerobacteraceae</taxon>
        <taxon>Caldanaerobius</taxon>
    </lineage>
</organism>
<dbReference type="PIRSF" id="PIRSF037733">
    <property type="entry name" value="Transcription_factor_FapR"/>
    <property type="match status" value="1"/>
</dbReference>
<dbReference type="InterPro" id="IPR036388">
    <property type="entry name" value="WH-like_DNA-bd_sf"/>
</dbReference>
<dbReference type="AlphaFoldDB" id="A0A1M4ZSS3"/>
<keyword evidence="2" id="KW-0444">Lipid biosynthesis</keyword>